<dbReference type="PROSITE" id="PS50059">
    <property type="entry name" value="FKBP_PPIASE"/>
    <property type="match status" value="1"/>
</dbReference>
<dbReference type="Pfam" id="PF00254">
    <property type="entry name" value="FKBP_C"/>
    <property type="match status" value="1"/>
</dbReference>
<feature type="coiled-coil region" evidence="7">
    <location>
        <begin position="204"/>
        <end position="249"/>
    </location>
</feature>
<comment type="similarity">
    <text evidence="2">Belongs to the cyclophilin-type PPIase family.</text>
</comment>
<dbReference type="PANTHER" id="PTHR45625">
    <property type="entry name" value="PEPTIDYL-PROLYL CIS-TRANS ISOMERASE-RELATED"/>
    <property type="match status" value="1"/>
</dbReference>
<organism evidence="11">
    <name type="scientific">Salinimicrobium catena</name>
    <dbReference type="NCBI Taxonomy" id="390640"/>
    <lineage>
        <taxon>Bacteria</taxon>
        <taxon>Pseudomonadati</taxon>
        <taxon>Bacteroidota</taxon>
        <taxon>Flavobacteriia</taxon>
        <taxon>Flavobacteriales</taxon>
        <taxon>Flavobacteriaceae</taxon>
        <taxon>Salinimicrobium</taxon>
    </lineage>
</organism>
<dbReference type="EC" id="5.2.1.8" evidence="3 6"/>
<evidence type="ECO:0000256" key="2">
    <source>
        <dbReference type="ARBA" id="ARBA00007365"/>
    </source>
</evidence>
<feature type="signal peptide" evidence="8">
    <location>
        <begin position="1"/>
        <end position="20"/>
    </location>
</feature>
<feature type="domain" description="PPIase cyclophilin-type" evidence="10">
    <location>
        <begin position="39"/>
        <end position="191"/>
    </location>
</feature>
<keyword evidence="4 6" id="KW-0697">Rotamase</keyword>
<dbReference type="Proteomes" id="UP000885753">
    <property type="component" value="Unassembled WGS sequence"/>
</dbReference>
<dbReference type="GO" id="GO:0006457">
    <property type="term" value="P:protein folding"/>
    <property type="evidence" value="ECO:0007669"/>
    <property type="project" value="InterPro"/>
</dbReference>
<proteinExistence type="inferred from homology"/>
<dbReference type="InterPro" id="IPR044666">
    <property type="entry name" value="Cyclophilin_A-like"/>
</dbReference>
<dbReference type="EMBL" id="DSEE01000138">
    <property type="protein sequence ID" value="HER39944.1"/>
    <property type="molecule type" value="Genomic_DNA"/>
</dbReference>
<feature type="domain" description="PPIase FKBP-type" evidence="9">
    <location>
        <begin position="266"/>
        <end position="372"/>
    </location>
</feature>
<evidence type="ECO:0000256" key="8">
    <source>
        <dbReference type="SAM" id="SignalP"/>
    </source>
</evidence>
<feature type="chain" id="PRO_5027902496" description="peptidylprolyl isomerase" evidence="8">
    <location>
        <begin position="21"/>
        <end position="373"/>
    </location>
</feature>
<evidence type="ECO:0000256" key="7">
    <source>
        <dbReference type="SAM" id="Coils"/>
    </source>
</evidence>
<comment type="caution">
    <text evidence="11">The sequence shown here is derived from an EMBL/GenBank/DDBJ whole genome shotgun (WGS) entry which is preliminary data.</text>
</comment>
<evidence type="ECO:0000313" key="11">
    <source>
        <dbReference type="EMBL" id="HER39944.1"/>
    </source>
</evidence>
<evidence type="ECO:0000256" key="6">
    <source>
        <dbReference type="PROSITE-ProRule" id="PRU00277"/>
    </source>
</evidence>
<dbReference type="Gene3D" id="3.10.50.40">
    <property type="match status" value="1"/>
</dbReference>
<dbReference type="PANTHER" id="PTHR45625:SF4">
    <property type="entry name" value="PEPTIDYLPROLYL ISOMERASE DOMAIN AND WD REPEAT-CONTAINING PROTEIN 1"/>
    <property type="match status" value="1"/>
</dbReference>
<keyword evidence="7" id="KW-0175">Coiled coil</keyword>
<keyword evidence="5 6" id="KW-0413">Isomerase</keyword>
<comment type="catalytic activity">
    <reaction evidence="1 6">
        <text>[protein]-peptidylproline (omega=180) = [protein]-peptidylproline (omega=0)</text>
        <dbReference type="Rhea" id="RHEA:16237"/>
        <dbReference type="Rhea" id="RHEA-COMP:10747"/>
        <dbReference type="Rhea" id="RHEA-COMP:10748"/>
        <dbReference type="ChEBI" id="CHEBI:83833"/>
        <dbReference type="ChEBI" id="CHEBI:83834"/>
        <dbReference type="EC" id="5.2.1.8"/>
    </reaction>
</comment>
<dbReference type="SUPFAM" id="SSF54534">
    <property type="entry name" value="FKBP-like"/>
    <property type="match status" value="1"/>
</dbReference>
<sequence>MKKISFLLLCSILLSFTACNEEYPDLEDGMYAEFKTNKGTFVAELFYKATPMTVASFVSLAEGESTMVEDDYKEKKFYNGLTFHRVIEDFMIQGGDPLGTGTGGPGYKFPNEIVDSLTHDSKGILSMANSGPNTNGSQFFITLKETPWLNGMHTVFGKVVEGQEVVDQIGAVETGPNDKPVESVVMEEVNIIRKGSEAKDFKAAKVLSQELQDFKAEAEAKEQKMTEQRNANKTRYEELKAEAEKLESGLEINFLEKGEGPEPKLGDTVLVNYKGYLPDGHLFDTNIAEVAEEAGMLNERRQQMGGYAPMPVLYSPDAPMIPGFKEGVQQMNVGDKAVLYIPAHLGYGERGAPPVIPPSSDLIFEIELVKIKE</sequence>
<name>A0A7C2M404_9FLAO</name>
<gene>
    <name evidence="11" type="ORF">ENO10_01855</name>
</gene>
<reference evidence="11" key="1">
    <citation type="journal article" date="2020" name="mSystems">
        <title>Genome- and Community-Level Interaction Insights into Carbon Utilization and Element Cycling Functions of Hydrothermarchaeota in Hydrothermal Sediment.</title>
        <authorList>
            <person name="Zhou Z."/>
            <person name="Liu Y."/>
            <person name="Xu W."/>
            <person name="Pan J."/>
            <person name="Luo Z.H."/>
            <person name="Li M."/>
        </authorList>
    </citation>
    <scope>NUCLEOTIDE SEQUENCE [LARGE SCALE GENOMIC DNA]</scope>
    <source>
        <strain evidence="11">SpSt-1235</strain>
    </source>
</reference>
<dbReference type="PROSITE" id="PS51257">
    <property type="entry name" value="PROKAR_LIPOPROTEIN"/>
    <property type="match status" value="1"/>
</dbReference>
<accession>A0A7C2M404</accession>
<dbReference type="PRINTS" id="PR00153">
    <property type="entry name" value="CSAPPISMRASE"/>
</dbReference>
<dbReference type="InterPro" id="IPR002130">
    <property type="entry name" value="Cyclophilin-type_PPIase_dom"/>
</dbReference>
<dbReference type="AlphaFoldDB" id="A0A7C2M404"/>
<dbReference type="SUPFAM" id="SSF50891">
    <property type="entry name" value="Cyclophilin-like"/>
    <property type="match status" value="1"/>
</dbReference>
<evidence type="ECO:0000256" key="5">
    <source>
        <dbReference type="ARBA" id="ARBA00023235"/>
    </source>
</evidence>
<dbReference type="InterPro" id="IPR020892">
    <property type="entry name" value="Cyclophilin-type_PPIase_CS"/>
</dbReference>
<dbReference type="Pfam" id="PF00160">
    <property type="entry name" value="Pro_isomerase"/>
    <property type="match status" value="1"/>
</dbReference>
<dbReference type="GO" id="GO:0003755">
    <property type="term" value="F:peptidyl-prolyl cis-trans isomerase activity"/>
    <property type="evidence" value="ECO:0007669"/>
    <property type="project" value="UniProtKB-KW"/>
</dbReference>
<evidence type="ECO:0000256" key="4">
    <source>
        <dbReference type="ARBA" id="ARBA00023110"/>
    </source>
</evidence>
<evidence type="ECO:0000259" key="10">
    <source>
        <dbReference type="PROSITE" id="PS50072"/>
    </source>
</evidence>
<dbReference type="Gene3D" id="2.40.100.10">
    <property type="entry name" value="Cyclophilin-like"/>
    <property type="match status" value="1"/>
</dbReference>
<dbReference type="PROSITE" id="PS50072">
    <property type="entry name" value="CSA_PPIASE_2"/>
    <property type="match status" value="1"/>
</dbReference>
<evidence type="ECO:0000256" key="1">
    <source>
        <dbReference type="ARBA" id="ARBA00000971"/>
    </source>
</evidence>
<dbReference type="InterPro" id="IPR029000">
    <property type="entry name" value="Cyclophilin-like_dom_sf"/>
</dbReference>
<evidence type="ECO:0000259" key="9">
    <source>
        <dbReference type="PROSITE" id="PS50059"/>
    </source>
</evidence>
<dbReference type="InterPro" id="IPR001179">
    <property type="entry name" value="PPIase_FKBP_dom"/>
</dbReference>
<dbReference type="CDD" id="cd00317">
    <property type="entry name" value="cyclophilin"/>
    <property type="match status" value="1"/>
</dbReference>
<dbReference type="InterPro" id="IPR046357">
    <property type="entry name" value="PPIase_dom_sf"/>
</dbReference>
<protein>
    <recommendedName>
        <fullName evidence="3 6">peptidylprolyl isomerase</fullName>
        <ecNumber evidence="3 6">5.2.1.8</ecNumber>
    </recommendedName>
</protein>
<keyword evidence="8" id="KW-0732">Signal</keyword>
<dbReference type="PROSITE" id="PS00170">
    <property type="entry name" value="CSA_PPIASE_1"/>
    <property type="match status" value="1"/>
</dbReference>
<evidence type="ECO:0000256" key="3">
    <source>
        <dbReference type="ARBA" id="ARBA00013194"/>
    </source>
</evidence>